<evidence type="ECO:0000256" key="6">
    <source>
        <dbReference type="ARBA" id="ARBA00023136"/>
    </source>
</evidence>
<dbReference type="Proteomes" id="UP000245488">
    <property type="component" value="Chromosome"/>
</dbReference>
<keyword evidence="6" id="KW-0472">Membrane</keyword>
<dbReference type="RefSeq" id="WP_110073873.1">
    <property type="nucleotide sequence ID" value="NZ_CM009896.1"/>
</dbReference>
<evidence type="ECO:0008006" key="9">
    <source>
        <dbReference type="Google" id="ProtNLM"/>
    </source>
</evidence>
<sequence length="610" mass="68396">MRSERWTTPIERAKTLKAEAAGPVLAYDNGKILSHDGEGHVMILGVSGSGKSRRGTIPMTMSFIRNRQSAVIADAKGEIYANTKDMIPSDYDVHVIDFRNLYEEGAEGWNPLHAPYVLWKAGTPENRHIAEQMIEGLAHTMYPEAKGTDPFWIKEARNVFLAAVYALFEFAEADQINLASVYYLISKGEERFGPSTYLKAFVEMSENNENVAMQLQSYVTTANDTRAGIRSTFLDGLSIATKSVSVRNFLSHDELCINELSGDKPTLIYIIVPDETPIYDELTGVLVSQLMNHYVRIAEQKYAGKLPIRVNVLLEELGNIGRAITNLPHLMSAGRSRNIRVEFVLQSISQLVDIYGESNATTIISNCDVRIAFRVNHWDTLTELSRICGEREINCEGHVSREPLITQSQLAAMETGQALVIVSGRIKFVTWIPDFTKMNISRQTTTTRKKEKKRTAKKVSYFDIQKYVKEKKKEAMAEHPFGIRGEDSFPSFPFITPGEPDKSGIDVDDLISSIDKKIAELEAEEEKEKNPETDKCDVTIVTMGDARKTAGILSRRCGLKDESLKKAMAEARRGTYTIEHMDRQKATEFIEKLQKVGTIAIASESDPDDE</sequence>
<dbReference type="SUPFAM" id="SSF52540">
    <property type="entry name" value="P-loop containing nucleoside triphosphate hydrolases"/>
    <property type="match status" value="1"/>
</dbReference>
<evidence type="ECO:0000256" key="3">
    <source>
        <dbReference type="ARBA" id="ARBA00022475"/>
    </source>
</evidence>
<dbReference type="InterPro" id="IPR003688">
    <property type="entry name" value="TraG/VirD4"/>
</dbReference>
<evidence type="ECO:0000256" key="2">
    <source>
        <dbReference type="ARBA" id="ARBA00008806"/>
    </source>
</evidence>
<accession>A0A317G6R7</accession>
<dbReference type="PANTHER" id="PTHR37937">
    <property type="entry name" value="CONJUGATIVE TRANSFER: DNA TRANSPORT"/>
    <property type="match status" value="1"/>
</dbReference>
<name>A0A317G6R7_BUTFI</name>
<comment type="caution">
    <text evidence="7">The sequence shown here is derived from an EMBL/GenBank/DDBJ whole genome shotgun (WGS) entry which is preliminary data.</text>
</comment>
<dbReference type="CDD" id="cd01127">
    <property type="entry name" value="TrwB_TraG_TraD_VirD4"/>
    <property type="match status" value="1"/>
</dbReference>
<keyword evidence="3" id="KW-1003">Cell membrane</keyword>
<keyword evidence="4" id="KW-0812">Transmembrane</keyword>
<dbReference type="GO" id="GO:0005886">
    <property type="term" value="C:plasma membrane"/>
    <property type="evidence" value="ECO:0007669"/>
    <property type="project" value="UniProtKB-SubCell"/>
</dbReference>
<gene>
    <name evidence="7" type="ORF">CPT75_17635</name>
</gene>
<keyword evidence="8" id="KW-1185">Reference proteome</keyword>
<dbReference type="PANTHER" id="PTHR37937:SF1">
    <property type="entry name" value="CONJUGATIVE TRANSFER: DNA TRANSPORT"/>
    <property type="match status" value="1"/>
</dbReference>
<dbReference type="InterPro" id="IPR051539">
    <property type="entry name" value="T4SS-coupling_protein"/>
</dbReference>
<comment type="similarity">
    <text evidence="2">Belongs to the VirD4/TraG family.</text>
</comment>
<evidence type="ECO:0000256" key="4">
    <source>
        <dbReference type="ARBA" id="ARBA00022692"/>
    </source>
</evidence>
<dbReference type="AlphaFoldDB" id="A0A317G6R7"/>
<dbReference type="InterPro" id="IPR027417">
    <property type="entry name" value="P-loop_NTPase"/>
</dbReference>
<evidence type="ECO:0000313" key="7">
    <source>
        <dbReference type="EMBL" id="PWT28801.1"/>
    </source>
</evidence>
<evidence type="ECO:0000256" key="1">
    <source>
        <dbReference type="ARBA" id="ARBA00004651"/>
    </source>
</evidence>
<dbReference type="Gene3D" id="3.40.50.300">
    <property type="entry name" value="P-loop containing nucleotide triphosphate hydrolases"/>
    <property type="match status" value="2"/>
</dbReference>
<evidence type="ECO:0000313" key="8">
    <source>
        <dbReference type="Proteomes" id="UP000245488"/>
    </source>
</evidence>
<dbReference type="Pfam" id="PF02534">
    <property type="entry name" value="T4SS-DNA_transf"/>
    <property type="match status" value="1"/>
</dbReference>
<keyword evidence="5" id="KW-1133">Transmembrane helix</keyword>
<reference evidence="7 8" key="1">
    <citation type="submission" date="2017-09" db="EMBL/GenBank/DDBJ databases">
        <title>High-quality draft genome sequence of Butyrivibrio fibrisolvens INBov1, isolated from cow rumen.</title>
        <authorList>
            <person name="Rodriguez Hernaez J."/>
            <person name="Rivarola M."/>
            <person name="Paniego N."/>
            <person name="Cravero S."/>
            <person name="Ceron Cucchi M."/>
            <person name="Martinez M.C."/>
        </authorList>
    </citation>
    <scope>NUCLEOTIDE SEQUENCE [LARGE SCALE GENOMIC DNA]</scope>
    <source>
        <strain evidence="7 8">INBov1</strain>
    </source>
</reference>
<evidence type="ECO:0000256" key="5">
    <source>
        <dbReference type="ARBA" id="ARBA00022989"/>
    </source>
</evidence>
<proteinExistence type="inferred from homology"/>
<dbReference type="EMBL" id="NXNG01000001">
    <property type="protein sequence ID" value="PWT28801.1"/>
    <property type="molecule type" value="Genomic_DNA"/>
</dbReference>
<organism evidence="7 8">
    <name type="scientific">Butyrivibrio fibrisolvens</name>
    <dbReference type="NCBI Taxonomy" id="831"/>
    <lineage>
        <taxon>Bacteria</taxon>
        <taxon>Bacillati</taxon>
        <taxon>Bacillota</taxon>
        <taxon>Clostridia</taxon>
        <taxon>Lachnospirales</taxon>
        <taxon>Lachnospiraceae</taxon>
        <taxon>Butyrivibrio</taxon>
    </lineage>
</organism>
<comment type="subcellular location">
    <subcellularLocation>
        <location evidence="1">Cell membrane</location>
        <topology evidence="1">Multi-pass membrane protein</topology>
    </subcellularLocation>
</comment>
<protein>
    <recommendedName>
        <fullName evidence="9">Type IV secretion system protein VirD4</fullName>
    </recommendedName>
</protein>